<comment type="caution">
    <text evidence="2">The sequence shown here is derived from an EMBL/GenBank/DDBJ whole genome shotgun (WGS) entry which is preliminary data.</text>
</comment>
<organism evidence="2 3">
    <name type="scientific">Macrosiphum euphorbiae</name>
    <name type="common">potato aphid</name>
    <dbReference type="NCBI Taxonomy" id="13131"/>
    <lineage>
        <taxon>Eukaryota</taxon>
        <taxon>Metazoa</taxon>
        <taxon>Ecdysozoa</taxon>
        <taxon>Arthropoda</taxon>
        <taxon>Hexapoda</taxon>
        <taxon>Insecta</taxon>
        <taxon>Pterygota</taxon>
        <taxon>Neoptera</taxon>
        <taxon>Paraneoptera</taxon>
        <taxon>Hemiptera</taxon>
        <taxon>Sternorrhyncha</taxon>
        <taxon>Aphidomorpha</taxon>
        <taxon>Aphidoidea</taxon>
        <taxon>Aphididae</taxon>
        <taxon>Macrosiphini</taxon>
        <taxon>Macrosiphum</taxon>
    </lineage>
</organism>
<sequence length="71" mass="7954">MLMMLMMCSEVSTFLLGVIMLFMELNDLSHSDEDTAIVEIAVKSGFNVGIFEESFKSLKSLNPRIADTSFK</sequence>
<proteinExistence type="predicted"/>
<dbReference type="Proteomes" id="UP001160148">
    <property type="component" value="Unassembled WGS sequence"/>
</dbReference>
<feature type="signal peptide" evidence="1">
    <location>
        <begin position="1"/>
        <end position="31"/>
    </location>
</feature>
<evidence type="ECO:0000313" key="2">
    <source>
        <dbReference type="EMBL" id="CAI6366450.1"/>
    </source>
</evidence>
<name>A0AAV0XDJ8_9HEMI</name>
<protein>
    <submittedName>
        <fullName evidence="2">Uncharacterized protein</fullName>
    </submittedName>
</protein>
<evidence type="ECO:0000256" key="1">
    <source>
        <dbReference type="SAM" id="SignalP"/>
    </source>
</evidence>
<accession>A0AAV0XDJ8</accession>
<evidence type="ECO:0000313" key="3">
    <source>
        <dbReference type="Proteomes" id="UP001160148"/>
    </source>
</evidence>
<feature type="chain" id="PRO_5043707087" evidence="1">
    <location>
        <begin position="32"/>
        <end position="71"/>
    </location>
</feature>
<reference evidence="2 3" key="1">
    <citation type="submission" date="2023-01" db="EMBL/GenBank/DDBJ databases">
        <authorList>
            <person name="Whitehead M."/>
        </authorList>
    </citation>
    <scope>NUCLEOTIDE SEQUENCE [LARGE SCALE GENOMIC DNA]</scope>
</reference>
<gene>
    <name evidence="2" type="ORF">MEUPH1_LOCUS21034</name>
</gene>
<dbReference type="EMBL" id="CARXXK010000004">
    <property type="protein sequence ID" value="CAI6366450.1"/>
    <property type="molecule type" value="Genomic_DNA"/>
</dbReference>
<keyword evidence="3" id="KW-1185">Reference proteome</keyword>
<dbReference type="AlphaFoldDB" id="A0AAV0XDJ8"/>
<keyword evidence="1" id="KW-0732">Signal</keyword>